<reference evidence="2 3" key="1">
    <citation type="submission" date="2020-10" db="EMBL/GenBank/DDBJ databases">
        <title>Wide distribution of Phycisphaera-like planctomycetes from WD2101 soil group in peatlands and genome analysis of the first cultivated representative.</title>
        <authorList>
            <person name="Dedysh S.N."/>
            <person name="Beletsky A.V."/>
            <person name="Ivanova A."/>
            <person name="Kulichevskaya I.S."/>
            <person name="Suzina N.E."/>
            <person name="Philippov D.A."/>
            <person name="Rakitin A.L."/>
            <person name="Mardanov A.V."/>
            <person name="Ravin N.V."/>
        </authorList>
    </citation>
    <scope>NUCLEOTIDE SEQUENCE [LARGE SCALE GENOMIC DNA]</scope>
    <source>
        <strain evidence="2 3">M1803</strain>
    </source>
</reference>
<name>A0A7M2X1F9_9BACT</name>
<accession>A0A7M2X1F9</accession>
<proteinExistence type="predicted"/>
<dbReference type="GO" id="GO:0035438">
    <property type="term" value="F:cyclic-di-GMP binding"/>
    <property type="evidence" value="ECO:0007669"/>
    <property type="project" value="InterPro"/>
</dbReference>
<dbReference type="InterPro" id="IPR009875">
    <property type="entry name" value="PilZ_domain"/>
</dbReference>
<sequence>MRPTDPQWMMPEGSVNTMRLVVDEPDTTGPDTAAGDGNDMTPMTIHFERRTHRRFDVEPMSITIERWDGRRDSRLVFGQIIDLSASGVRLRTRQQGIRVDQQIRVRLDLPDNGGIFPFVDTSGGQLQPKREWVGWLAVARVRQVGDSFEVAGRLVDMEEMDRGMLSLYLSTRAMAA</sequence>
<dbReference type="KEGG" id="hbs:IPV69_09160"/>
<organism evidence="2 3">
    <name type="scientific">Humisphaera borealis</name>
    <dbReference type="NCBI Taxonomy" id="2807512"/>
    <lineage>
        <taxon>Bacteria</taxon>
        <taxon>Pseudomonadati</taxon>
        <taxon>Planctomycetota</taxon>
        <taxon>Phycisphaerae</taxon>
        <taxon>Tepidisphaerales</taxon>
        <taxon>Tepidisphaeraceae</taxon>
        <taxon>Humisphaera</taxon>
    </lineage>
</organism>
<protein>
    <submittedName>
        <fullName evidence="2">PilZ domain-containing protein</fullName>
    </submittedName>
</protein>
<keyword evidence="3" id="KW-1185">Reference proteome</keyword>
<dbReference type="AlphaFoldDB" id="A0A7M2X1F9"/>
<gene>
    <name evidence="2" type="ORF">IPV69_09160</name>
</gene>
<dbReference type="Proteomes" id="UP000593765">
    <property type="component" value="Chromosome"/>
</dbReference>
<dbReference type="RefSeq" id="WP_206294801.1">
    <property type="nucleotide sequence ID" value="NZ_CP063458.1"/>
</dbReference>
<evidence type="ECO:0000313" key="3">
    <source>
        <dbReference type="Proteomes" id="UP000593765"/>
    </source>
</evidence>
<feature type="domain" description="PilZ" evidence="1">
    <location>
        <begin position="48"/>
        <end position="114"/>
    </location>
</feature>
<evidence type="ECO:0000313" key="2">
    <source>
        <dbReference type="EMBL" id="QOV91504.1"/>
    </source>
</evidence>
<evidence type="ECO:0000259" key="1">
    <source>
        <dbReference type="Pfam" id="PF07238"/>
    </source>
</evidence>
<dbReference type="EMBL" id="CP063458">
    <property type="protein sequence ID" value="QOV91504.1"/>
    <property type="molecule type" value="Genomic_DNA"/>
</dbReference>
<dbReference type="Pfam" id="PF07238">
    <property type="entry name" value="PilZ"/>
    <property type="match status" value="1"/>
</dbReference>